<feature type="domain" description="Reverse transcriptase RNase H-like" evidence="8">
    <location>
        <begin position="5"/>
        <end position="85"/>
    </location>
</feature>
<keyword evidence="2" id="KW-0808">Transferase</keyword>
<dbReference type="InterPro" id="IPR050951">
    <property type="entry name" value="Retrovirus_Pol_polyprotein"/>
</dbReference>
<gene>
    <name evidence="10" type="primary">Tf2-11</name>
    <name evidence="10" type="ORF">TNCV_72671</name>
</gene>
<dbReference type="Pfam" id="PF17917">
    <property type="entry name" value="RT_RNaseH"/>
    <property type="match status" value="1"/>
</dbReference>
<dbReference type="InterPro" id="IPR043502">
    <property type="entry name" value="DNA/RNA_pol_sf"/>
</dbReference>
<dbReference type="InterPro" id="IPR041588">
    <property type="entry name" value="Integrase_H2C2"/>
</dbReference>
<name>A0A8X6RCE4_TRICX</name>
<keyword evidence="4" id="KW-0540">Nuclease</keyword>
<organism evidence="10 11">
    <name type="scientific">Trichonephila clavipes</name>
    <name type="common">Golden silk orbweaver</name>
    <name type="synonym">Nephila clavipes</name>
    <dbReference type="NCBI Taxonomy" id="2585209"/>
    <lineage>
        <taxon>Eukaryota</taxon>
        <taxon>Metazoa</taxon>
        <taxon>Ecdysozoa</taxon>
        <taxon>Arthropoda</taxon>
        <taxon>Chelicerata</taxon>
        <taxon>Arachnida</taxon>
        <taxon>Araneae</taxon>
        <taxon>Araneomorphae</taxon>
        <taxon>Entelegynae</taxon>
        <taxon>Araneoidea</taxon>
        <taxon>Nephilidae</taxon>
        <taxon>Trichonephila</taxon>
    </lineage>
</organism>
<evidence type="ECO:0000256" key="4">
    <source>
        <dbReference type="ARBA" id="ARBA00022722"/>
    </source>
</evidence>
<dbReference type="Gene3D" id="3.10.20.370">
    <property type="match status" value="1"/>
</dbReference>
<evidence type="ECO:0000313" key="11">
    <source>
        <dbReference type="Proteomes" id="UP000887159"/>
    </source>
</evidence>
<keyword evidence="3" id="KW-0548">Nucleotidyltransferase</keyword>
<dbReference type="Gene3D" id="1.10.340.70">
    <property type="match status" value="1"/>
</dbReference>
<evidence type="ECO:0000256" key="2">
    <source>
        <dbReference type="ARBA" id="ARBA00022679"/>
    </source>
</evidence>
<evidence type="ECO:0000256" key="5">
    <source>
        <dbReference type="ARBA" id="ARBA00022759"/>
    </source>
</evidence>
<dbReference type="SUPFAM" id="SSF56672">
    <property type="entry name" value="DNA/RNA polymerases"/>
    <property type="match status" value="1"/>
</dbReference>
<evidence type="ECO:0000313" key="10">
    <source>
        <dbReference type="EMBL" id="GFX89574.1"/>
    </source>
</evidence>
<evidence type="ECO:0000256" key="7">
    <source>
        <dbReference type="ARBA" id="ARBA00022918"/>
    </source>
</evidence>
<comment type="caution">
    <text evidence="10">The sequence shown here is derived from an EMBL/GenBank/DDBJ whole genome shotgun (WGS) entry which is preliminary data.</text>
</comment>
<keyword evidence="5" id="KW-0255">Endonuclease</keyword>
<keyword evidence="7" id="KW-0695">RNA-directed DNA polymerase</keyword>
<dbReference type="GO" id="GO:0004519">
    <property type="term" value="F:endonuclease activity"/>
    <property type="evidence" value="ECO:0007669"/>
    <property type="project" value="UniProtKB-KW"/>
</dbReference>
<dbReference type="PANTHER" id="PTHR37984:SF5">
    <property type="entry name" value="PROTEIN NYNRIN-LIKE"/>
    <property type="match status" value="1"/>
</dbReference>
<dbReference type="Pfam" id="PF17921">
    <property type="entry name" value="Integrase_H2C2"/>
    <property type="match status" value="1"/>
</dbReference>
<evidence type="ECO:0000256" key="6">
    <source>
        <dbReference type="ARBA" id="ARBA00022801"/>
    </source>
</evidence>
<dbReference type="Proteomes" id="UP000887159">
    <property type="component" value="Unassembled WGS sequence"/>
</dbReference>
<evidence type="ECO:0000259" key="8">
    <source>
        <dbReference type="Pfam" id="PF17917"/>
    </source>
</evidence>
<dbReference type="EMBL" id="BMAU01021073">
    <property type="protein sequence ID" value="GFX89574.1"/>
    <property type="molecule type" value="Genomic_DNA"/>
</dbReference>
<keyword evidence="6" id="KW-0378">Hydrolase</keyword>
<evidence type="ECO:0000256" key="1">
    <source>
        <dbReference type="ARBA" id="ARBA00012493"/>
    </source>
</evidence>
<dbReference type="InterPro" id="IPR041373">
    <property type="entry name" value="RT_RNaseH"/>
</dbReference>
<dbReference type="PANTHER" id="PTHR37984">
    <property type="entry name" value="PROTEIN CBG26694"/>
    <property type="match status" value="1"/>
</dbReference>
<dbReference type="GO" id="GO:0016787">
    <property type="term" value="F:hydrolase activity"/>
    <property type="evidence" value="ECO:0007669"/>
    <property type="project" value="UniProtKB-KW"/>
</dbReference>
<dbReference type="EC" id="2.7.7.49" evidence="1"/>
<sequence length="262" mass="30222">MQLCQNNWEPVAFLSVKLSKSQQKWSTYDRELLAIYISVKRFRHMLEGRDFIIYTDQKPLMYAFMQNPDKCSPRQWRHLDFISQFSTDVRHINGTHNAVADALSRIEVNQISNSFLDFEALSKAQLEDNELQSFQNDEKSSLVFKRVPSPVSATELICDTSTGSPRLFVPHNFRRTIFEHFHNLAHPGVAASFQLIASRYVWPNMRKTVKDWVQNCIACQRSKVHRHTKTPLGTFALPDARFSHIHVDLIGPLPSSEGKSFA</sequence>
<evidence type="ECO:0000259" key="9">
    <source>
        <dbReference type="Pfam" id="PF17921"/>
    </source>
</evidence>
<keyword evidence="11" id="KW-1185">Reference proteome</keyword>
<dbReference type="GO" id="GO:0003964">
    <property type="term" value="F:RNA-directed DNA polymerase activity"/>
    <property type="evidence" value="ECO:0007669"/>
    <property type="project" value="UniProtKB-KW"/>
</dbReference>
<protein>
    <recommendedName>
        <fullName evidence="1">RNA-directed DNA polymerase</fullName>
        <ecNumber evidence="1">2.7.7.49</ecNumber>
    </recommendedName>
</protein>
<accession>A0A8X6RCE4</accession>
<feature type="domain" description="Integrase zinc-binding" evidence="9">
    <location>
        <begin position="169"/>
        <end position="224"/>
    </location>
</feature>
<dbReference type="CDD" id="cd09274">
    <property type="entry name" value="RNase_HI_RT_Ty3"/>
    <property type="match status" value="1"/>
</dbReference>
<evidence type="ECO:0000256" key="3">
    <source>
        <dbReference type="ARBA" id="ARBA00022695"/>
    </source>
</evidence>
<dbReference type="AlphaFoldDB" id="A0A8X6RCE4"/>
<reference evidence="10" key="1">
    <citation type="submission" date="2020-08" db="EMBL/GenBank/DDBJ databases">
        <title>Multicomponent nature underlies the extraordinary mechanical properties of spider dragline silk.</title>
        <authorList>
            <person name="Kono N."/>
            <person name="Nakamura H."/>
            <person name="Mori M."/>
            <person name="Yoshida Y."/>
            <person name="Ohtoshi R."/>
            <person name="Malay A.D."/>
            <person name="Moran D.A.P."/>
            <person name="Tomita M."/>
            <person name="Numata K."/>
            <person name="Arakawa K."/>
        </authorList>
    </citation>
    <scope>NUCLEOTIDE SEQUENCE</scope>
</reference>
<dbReference type="FunFam" id="1.10.340.70:FF:000004">
    <property type="entry name" value="Retrovirus-related Pol polyprotein from transposon 297-like Protein"/>
    <property type="match status" value="1"/>
</dbReference>
<proteinExistence type="predicted"/>